<dbReference type="InterPro" id="IPR036196">
    <property type="entry name" value="Ptyr_pPase_sf"/>
</dbReference>
<accession>A0AAU7VAU9</accession>
<dbReference type="KEGG" id="sapp:SAC06_03025"/>
<dbReference type="PANTHER" id="PTHR11717">
    <property type="entry name" value="LOW MOLECULAR WEIGHT PROTEIN TYROSINE PHOSPHATASE"/>
    <property type="match status" value="1"/>
</dbReference>
<organism evidence="2">
    <name type="scientific">Scrofimicrobium appendicitidis</name>
    <dbReference type="NCBI Taxonomy" id="3079930"/>
    <lineage>
        <taxon>Bacteria</taxon>
        <taxon>Bacillati</taxon>
        <taxon>Actinomycetota</taxon>
        <taxon>Actinomycetes</taxon>
        <taxon>Actinomycetales</taxon>
        <taxon>Actinomycetaceae</taxon>
        <taxon>Scrofimicrobium</taxon>
    </lineage>
</organism>
<sequence>MMRVLCVCTGNICRSAFAEAYLREQLTGLPIEVASAGVAAVEGGAVPEQMLARGDRYGLSSLHEHRGKQVSRDGLAGSDLILAATTKQRSFLLKLDPRLAARTFTFIEFAALAAAVTDDDLAFFSAESSSVADLLVQAAASKRGFVPALRRLESLDVVDPYGQPEAVYEESVHQLLQTLEPIVAYLSRGYSSVSEEERHEA</sequence>
<dbReference type="SMART" id="SM00226">
    <property type="entry name" value="LMWPc"/>
    <property type="match status" value="1"/>
</dbReference>
<protein>
    <recommendedName>
        <fullName evidence="1">Phosphotyrosine protein phosphatase I domain-containing protein</fullName>
    </recommendedName>
</protein>
<dbReference type="GO" id="GO:0004725">
    <property type="term" value="F:protein tyrosine phosphatase activity"/>
    <property type="evidence" value="ECO:0007669"/>
    <property type="project" value="TreeGrafter"/>
</dbReference>
<gene>
    <name evidence="2" type="ORF">SAC06_03025</name>
</gene>
<dbReference type="SUPFAM" id="SSF52788">
    <property type="entry name" value="Phosphotyrosine protein phosphatases I"/>
    <property type="match status" value="1"/>
</dbReference>
<dbReference type="Pfam" id="PF01451">
    <property type="entry name" value="LMWPc"/>
    <property type="match status" value="1"/>
</dbReference>
<evidence type="ECO:0000313" key="2">
    <source>
        <dbReference type="EMBL" id="XBW08548.1"/>
    </source>
</evidence>
<proteinExistence type="predicted"/>
<name>A0AAU7VAU9_9ACTO</name>
<dbReference type="InterPro" id="IPR023485">
    <property type="entry name" value="Ptyr_pPase"/>
</dbReference>
<dbReference type="Gene3D" id="3.40.50.2300">
    <property type="match status" value="1"/>
</dbReference>
<feature type="domain" description="Phosphotyrosine protein phosphatase I" evidence="1">
    <location>
        <begin position="2"/>
        <end position="185"/>
    </location>
</feature>
<dbReference type="RefSeq" id="WP_350258748.1">
    <property type="nucleotide sequence ID" value="NZ_CP138335.1"/>
</dbReference>
<dbReference type="PANTHER" id="PTHR11717:SF31">
    <property type="entry name" value="LOW MOLECULAR WEIGHT PROTEIN-TYROSINE-PHOSPHATASE ETP-RELATED"/>
    <property type="match status" value="1"/>
</dbReference>
<dbReference type="InterPro" id="IPR050438">
    <property type="entry name" value="LMW_PTPase"/>
</dbReference>
<evidence type="ECO:0000259" key="1">
    <source>
        <dbReference type="SMART" id="SM00226"/>
    </source>
</evidence>
<dbReference type="EMBL" id="CP138335">
    <property type="protein sequence ID" value="XBW08548.1"/>
    <property type="molecule type" value="Genomic_DNA"/>
</dbReference>
<reference evidence="2" key="1">
    <citation type="submission" date="2023-11" db="EMBL/GenBank/DDBJ databases">
        <title>Scrofimicrobium hongkongense sp. nov., isolated from a patient with peritonitis.</title>
        <authorList>
            <person name="Lao H.Y."/>
            <person name="Wong A.Y.P."/>
            <person name="Ng T.L."/>
            <person name="Wong R.Y.L."/>
            <person name="Yau M.C.Y."/>
            <person name="Lam J.Y.W."/>
            <person name="Siu G.K.H."/>
        </authorList>
    </citation>
    <scope>NUCLEOTIDE SEQUENCE</scope>
    <source>
        <strain evidence="2">R131</strain>
    </source>
</reference>
<dbReference type="AlphaFoldDB" id="A0AAU7VAU9"/>